<evidence type="ECO:0000313" key="1">
    <source>
        <dbReference type="EMBL" id="EKS41343.1"/>
    </source>
</evidence>
<protein>
    <submittedName>
        <fullName evidence="1">Uncharacterized protein</fullName>
    </submittedName>
</protein>
<dbReference type="RefSeq" id="WP_006019146.1">
    <property type="nucleotide sequence ID" value="NZ_KB375282.1"/>
</dbReference>
<dbReference type="HOGENOM" id="CLU_3246126_0_0_5"/>
<gene>
    <name evidence="1" type="ORF">HMPREF9695_00435</name>
</gene>
<dbReference type="EMBL" id="AGWX01000001">
    <property type="protein sequence ID" value="EKS41343.1"/>
    <property type="molecule type" value="Genomic_DNA"/>
</dbReference>
<dbReference type="Proteomes" id="UP000001096">
    <property type="component" value="Unassembled WGS sequence"/>
</dbReference>
<accession>K8PSL5</accession>
<proteinExistence type="predicted"/>
<sequence length="42" mass="4748">MANENDGKPWSDDDLQQLKVMITENTLTGLIAMKLRRTDDAV</sequence>
<dbReference type="PATRIC" id="fig|883078.3.peg.458"/>
<reference evidence="1 2" key="1">
    <citation type="submission" date="2012-04" db="EMBL/GenBank/DDBJ databases">
        <title>The Genome Sequence of Afipia broomeae ATCC 49717.</title>
        <authorList>
            <consortium name="The Broad Institute Genome Sequencing Platform"/>
            <person name="Earl A."/>
            <person name="Ward D."/>
            <person name="Feldgarden M."/>
            <person name="Gevers D."/>
            <person name="Huys G."/>
            <person name="Walker B."/>
            <person name="Young S.K."/>
            <person name="Zeng Q."/>
            <person name="Gargeya S."/>
            <person name="Fitzgerald M."/>
            <person name="Haas B."/>
            <person name="Abouelleil A."/>
            <person name="Alvarado L."/>
            <person name="Arachchi H.M."/>
            <person name="Berlin A."/>
            <person name="Chapman S.B."/>
            <person name="Goldberg J."/>
            <person name="Griggs A."/>
            <person name="Gujja S."/>
            <person name="Hansen M."/>
            <person name="Howarth C."/>
            <person name="Imamovic A."/>
            <person name="Larimer J."/>
            <person name="McCowen C."/>
            <person name="Montmayeur A."/>
            <person name="Murphy C."/>
            <person name="Neiman D."/>
            <person name="Pearson M."/>
            <person name="Priest M."/>
            <person name="Roberts A."/>
            <person name="Saif S."/>
            <person name="Shea T."/>
            <person name="Sisk P."/>
            <person name="Sykes S."/>
            <person name="Wortman J."/>
            <person name="Nusbaum C."/>
            <person name="Birren B."/>
        </authorList>
    </citation>
    <scope>NUCLEOTIDE SEQUENCE [LARGE SCALE GENOMIC DNA]</scope>
    <source>
        <strain evidence="1 2">ATCC 49717</strain>
    </source>
</reference>
<comment type="caution">
    <text evidence="1">The sequence shown here is derived from an EMBL/GenBank/DDBJ whole genome shotgun (WGS) entry which is preliminary data.</text>
</comment>
<evidence type="ECO:0000313" key="2">
    <source>
        <dbReference type="Proteomes" id="UP000001096"/>
    </source>
</evidence>
<dbReference type="AlphaFoldDB" id="K8PSL5"/>
<keyword evidence="2" id="KW-1185">Reference proteome</keyword>
<name>K8PSL5_9BRAD</name>
<organism evidence="1 2">
    <name type="scientific">Afipia broomeae ATCC 49717</name>
    <dbReference type="NCBI Taxonomy" id="883078"/>
    <lineage>
        <taxon>Bacteria</taxon>
        <taxon>Pseudomonadati</taxon>
        <taxon>Pseudomonadota</taxon>
        <taxon>Alphaproteobacteria</taxon>
        <taxon>Hyphomicrobiales</taxon>
        <taxon>Nitrobacteraceae</taxon>
        <taxon>Afipia</taxon>
    </lineage>
</organism>